<evidence type="ECO:0000313" key="2">
    <source>
        <dbReference type="EMBL" id="SDB33274.1"/>
    </source>
</evidence>
<accession>A0A1G6CK50</accession>
<reference evidence="2 3" key="1">
    <citation type="submission" date="2016-10" db="EMBL/GenBank/DDBJ databases">
        <authorList>
            <person name="de Groot N.N."/>
        </authorList>
    </citation>
    <scope>NUCLEOTIDE SEQUENCE [LARGE SCALE GENOMIC DNA]</scope>
    <source>
        <strain evidence="2 3">ASO4-2</strain>
    </source>
</reference>
<dbReference type="GO" id="GO:0005524">
    <property type="term" value="F:ATP binding"/>
    <property type="evidence" value="ECO:0007669"/>
    <property type="project" value="InterPro"/>
</dbReference>
<dbReference type="OrthoDB" id="9814129at2"/>
<dbReference type="InterPro" id="IPR005074">
    <property type="entry name" value="Peptidase_C39"/>
</dbReference>
<organism evidence="2 3">
    <name type="scientific">Desulfonatronum thiosulfatophilum</name>
    <dbReference type="NCBI Taxonomy" id="617002"/>
    <lineage>
        <taxon>Bacteria</taxon>
        <taxon>Pseudomonadati</taxon>
        <taxon>Thermodesulfobacteriota</taxon>
        <taxon>Desulfovibrionia</taxon>
        <taxon>Desulfovibrionales</taxon>
        <taxon>Desulfonatronaceae</taxon>
        <taxon>Desulfonatronum</taxon>
    </lineage>
</organism>
<dbReference type="Gene3D" id="3.90.70.10">
    <property type="entry name" value="Cysteine proteinases"/>
    <property type="match status" value="1"/>
</dbReference>
<sequence length="185" mass="20346">MIDALSFNKAFLCLLLALGLFGQGCGSHSGYQPLPELPEEAVFLNVPFVPQSRQDDCGPAALASVLMFRGHNPSLDDITRDVFTPALGRTLLPDMENHARDLGFQTKAGRGDPELLKDRINNGSPVIILLEMGRGALSRGHYVVVFGHTREGYLMHVGELSNVLMPTDELVSRWGRMNNLYLVVE</sequence>
<dbReference type="AlphaFoldDB" id="A0A1G6CK50"/>
<dbReference type="Pfam" id="PF03412">
    <property type="entry name" value="Peptidase_C39"/>
    <property type="match status" value="1"/>
</dbReference>
<feature type="domain" description="Peptidase C39" evidence="1">
    <location>
        <begin position="51"/>
        <end position="181"/>
    </location>
</feature>
<dbReference type="GO" id="GO:0006508">
    <property type="term" value="P:proteolysis"/>
    <property type="evidence" value="ECO:0007669"/>
    <property type="project" value="InterPro"/>
</dbReference>
<dbReference type="EMBL" id="FMXO01000008">
    <property type="protein sequence ID" value="SDB33274.1"/>
    <property type="molecule type" value="Genomic_DNA"/>
</dbReference>
<proteinExistence type="predicted"/>
<dbReference type="GO" id="GO:0016020">
    <property type="term" value="C:membrane"/>
    <property type="evidence" value="ECO:0007669"/>
    <property type="project" value="InterPro"/>
</dbReference>
<dbReference type="STRING" id="617002.SAMN05660653_01592"/>
<keyword evidence="3" id="KW-1185">Reference proteome</keyword>
<evidence type="ECO:0000259" key="1">
    <source>
        <dbReference type="PROSITE" id="PS50990"/>
    </source>
</evidence>
<dbReference type="PROSITE" id="PS50990">
    <property type="entry name" value="PEPTIDASE_C39"/>
    <property type="match status" value="1"/>
</dbReference>
<protein>
    <submittedName>
        <fullName evidence="2">Peptidase C39 family protein</fullName>
    </submittedName>
</protein>
<dbReference type="GO" id="GO:0008233">
    <property type="term" value="F:peptidase activity"/>
    <property type="evidence" value="ECO:0007669"/>
    <property type="project" value="InterPro"/>
</dbReference>
<gene>
    <name evidence="2" type="ORF">SAMN05660653_01592</name>
</gene>
<dbReference type="RefSeq" id="WP_092119720.1">
    <property type="nucleotide sequence ID" value="NZ_FMXO01000008.1"/>
</dbReference>
<dbReference type="Proteomes" id="UP000198771">
    <property type="component" value="Unassembled WGS sequence"/>
</dbReference>
<evidence type="ECO:0000313" key="3">
    <source>
        <dbReference type="Proteomes" id="UP000198771"/>
    </source>
</evidence>
<name>A0A1G6CK50_9BACT</name>